<evidence type="ECO:0000256" key="2">
    <source>
        <dbReference type="ARBA" id="ARBA00018987"/>
    </source>
</evidence>
<dbReference type="PANTHER" id="PTHR14790">
    <property type="entry name" value="RECQ-MEDIATED GENOME INSTABILITY PROTEIN 1 RMI1"/>
    <property type="match status" value="1"/>
</dbReference>
<dbReference type="Pfam" id="PF21000">
    <property type="entry name" value="RMI1_N_N"/>
    <property type="match status" value="1"/>
</dbReference>
<dbReference type="GO" id="GO:0000166">
    <property type="term" value="F:nucleotide binding"/>
    <property type="evidence" value="ECO:0007669"/>
    <property type="project" value="InterPro"/>
</dbReference>
<protein>
    <recommendedName>
        <fullName evidence="2">RecQ-mediated genome instability protein 1</fullName>
    </recommendedName>
    <alternativeName>
        <fullName evidence="3">BLM-associated protein of 75 kDa homolog</fullName>
    </alternativeName>
</protein>
<dbReference type="PANTHER" id="PTHR14790:SF15">
    <property type="entry name" value="RECQ-MEDIATED GENOME INSTABILITY PROTEIN 1"/>
    <property type="match status" value="1"/>
</dbReference>
<comment type="caution">
    <text evidence="8">The sequence shown here is derived from an EMBL/GenBank/DDBJ whole genome shotgun (WGS) entry which is preliminary data.</text>
</comment>
<evidence type="ECO:0000259" key="6">
    <source>
        <dbReference type="Pfam" id="PF16099"/>
    </source>
</evidence>
<feature type="compositionally biased region" description="Polar residues" evidence="4">
    <location>
        <begin position="24"/>
        <end position="38"/>
    </location>
</feature>
<feature type="domain" description="RecQ mediated genome instability protein 1 OB-fold" evidence="5">
    <location>
        <begin position="161"/>
        <end position="272"/>
    </location>
</feature>
<evidence type="ECO:0000259" key="5">
    <source>
        <dbReference type="Pfam" id="PF08585"/>
    </source>
</evidence>
<gene>
    <name evidence="8" type="ORF">CJ030_MR1G020803</name>
</gene>
<sequence length="752" mass="81591">MPRRRLRLNCSSDEDDESIHVQEQEQQPGESENPNPNADPSGPIEISDDDFIDVSDNLSPPSPPHPPTATESAFNRSAQSHPVTSTSSFSAEGEGEGTGCPVGDFLGRLGLRLKAEWFNACLSALQSSVSGFASLNVEGKAKLCFERFLVSDMNYCGSGVLPPNVDSMHLVDLPGPYVLQVDEIVNISCPLRSRYQEAPPGIKRCLKLSMTDGVQRVFAMEYRPIQALKVFSPAGLKVRVCYVHIRHGLLMLVPETIEVLGGSVEELEAARQRLVEEVNKPPRGKRTRTGVVPPLATRATLSAWPSNGFNAAGHSNSSTLQDETSLRANNQGATLGHPGTNTSQRTSEDSTTPTEAVEVLGVSVEELEAARQLLVEEVNKPPRGKRAKTGVVPPLATRASLAAWPSNGFNAAGNSNSSTLQDETSLRANNQGATLGQSGTNTSQRTTEESTTPTAENDAPNASSTVVMGFEEMHIDAVPFRRENTVPNQSPHIVSEVEVISMVDEATHPLVRSGDLEIPFTYLSNLSVKFAAMTKKSPSVLGKIKCFLTGVKGFQYKRRATYELRAYVDDGSLIAEIIIDHDVVQRGIGYSPVEVTAALSSSDKKIVSDMKETMKQFQVFLANFEGTMLVEMNKTSPLPIALEMNQGCPESDALLLLRRLKSTVSAQRRQHTRSDRIDHFTAPHIASAVTSLGKLECNVGFWLNVKEGTSLNQLSARSLIEAIGLQWSIESKLLPKSYSIMISLLSRAAQTA</sequence>
<dbReference type="OrthoDB" id="341511at2759"/>
<feature type="region of interest" description="Disordered" evidence="4">
    <location>
        <begin position="329"/>
        <end position="353"/>
    </location>
</feature>
<dbReference type="Proteomes" id="UP000516437">
    <property type="component" value="Chromosome 1"/>
</dbReference>
<dbReference type="Pfam" id="PF16099">
    <property type="entry name" value="RMI1_C"/>
    <property type="match status" value="1"/>
</dbReference>
<evidence type="ECO:0000256" key="1">
    <source>
        <dbReference type="ARBA" id="ARBA00006395"/>
    </source>
</evidence>
<dbReference type="AlphaFoldDB" id="A0A6A1WPA5"/>
<evidence type="ECO:0000259" key="7">
    <source>
        <dbReference type="Pfam" id="PF21000"/>
    </source>
</evidence>
<feature type="domain" description="RecQ-mediated genome instability protein 1 C-terminal OB-fold" evidence="6">
    <location>
        <begin position="518"/>
        <end position="660"/>
    </location>
</feature>
<dbReference type="GO" id="GO:0031422">
    <property type="term" value="C:RecQ family helicase-topoisomerase III complex"/>
    <property type="evidence" value="ECO:0007669"/>
    <property type="project" value="TreeGrafter"/>
</dbReference>
<dbReference type="Gene3D" id="2.40.50.770">
    <property type="entry name" value="RecQ-mediated genome instability protein Rmi1, C-terminal domain"/>
    <property type="match status" value="1"/>
</dbReference>
<feature type="region of interest" description="Disordered" evidence="4">
    <location>
        <begin position="1"/>
        <end position="97"/>
    </location>
</feature>
<dbReference type="GO" id="GO:0016604">
    <property type="term" value="C:nuclear body"/>
    <property type="evidence" value="ECO:0007669"/>
    <property type="project" value="TreeGrafter"/>
</dbReference>
<evidence type="ECO:0000313" key="8">
    <source>
        <dbReference type="EMBL" id="KAB1225588.1"/>
    </source>
</evidence>
<dbReference type="InterPro" id="IPR013894">
    <property type="entry name" value="RMI1_OB"/>
</dbReference>
<dbReference type="FunFam" id="2.40.50.770:FF:000004">
    <property type="entry name" value="RecQ-mediated instability protein (DUF1767)"/>
    <property type="match status" value="1"/>
</dbReference>
<feature type="compositionally biased region" description="Polar residues" evidence="4">
    <location>
        <begin position="69"/>
        <end position="90"/>
    </location>
</feature>
<organism evidence="8 9">
    <name type="scientific">Morella rubra</name>
    <name type="common">Chinese bayberry</name>
    <dbReference type="NCBI Taxonomy" id="262757"/>
    <lineage>
        <taxon>Eukaryota</taxon>
        <taxon>Viridiplantae</taxon>
        <taxon>Streptophyta</taxon>
        <taxon>Embryophyta</taxon>
        <taxon>Tracheophyta</taxon>
        <taxon>Spermatophyta</taxon>
        <taxon>Magnoliopsida</taxon>
        <taxon>eudicotyledons</taxon>
        <taxon>Gunneridae</taxon>
        <taxon>Pentapetalae</taxon>
        <taxon>rosids</taxon>
        <taxon>fabids</taxon>
        <taxon>Fagales</taxon>
        <taxon>Myricaceae</taxon>
        <taxon>Morella</taxon>
    </lineage>
</organism>
<evidence type="ECO:0000256" key="4">
    <source>
        <dbReference type="SAM" id="MobiDB-lite"/>
    </source>
</evidence>
<accession>A0A6A1WPA5</accession>
<dbReference type="GO" id="GO:0000724">
    <property type="term" value="P:double-strand break repair via homologous recombination"/>
    <property type="evidence" value="ECO:0007669"/>
    <property type="project" value="TreeGrafter"/>
</dbReference>
<feature type="domain" description="RMI1 N-terminal" evidence="7">
    <location>
        <begin position="110"/>
        <end position="153"/>
    </location>
</feature>
<dbReference type="GO" id="GO:0000712">
    <property type="term" value="P:resolution of meiotic recombination intermediates"/>
    <property type="evidence" value="ECO:0007669"/>
    <property type="project" value="TreeGrafter"/>
</dbReference>
<dbReference type="InterPro" id="IPR049363">
    <property type="entry name" value="RMI1_N"/>
</dbReference>
<dbReference type="InterPro" id="IPR032199">
    <property type="entry name" value="RMI1_C"/>
</dbReference>
<name>A0A6A1WPA5_9ROSI</name>
<feature type="region of interest" description="Disordered" evidence="4">
    <location>
        <begin position="431"/>
        <end position="462"/>
    </location>
</feature>
<evidence type="ECO:0000313" key="9">
    <source>
        <dbReference type="Proteomes" id="UP000516437"/>
    </source>
</evidence>
<reference evidence="8 9" key="1">
    <citation type="journal article" date="2019" name="Plant Biotechnol. J.">
        <title>The red bayberry genome and genetic basis of sex determination.</title>
        <authorList>
            <person name="Jia H.M."/>
            <person name="Jia H.J."/>
            <person name="Cai Q.L."/>
            <person name="Wang Y."/>
            <person name="Zhao H.B."/>
            <person name="Yang W.F."/>
            <person name="Wang G.Y."/>
            <person name="Li Y.H."/>
            <person name="Zhan D.L."/>
            <person name="Shen Y.T."/>
            <person name="Niu Q.F."/>
            <person name="Chang L."/>
            <person name="Qiu J."/>
            <person name="Zhao L."/>
            <person name="Xie H.B."/>
            <person name="Fu W.Y."/>
            <person name="Jin J."/>
            <person name="Li X.W."/>
            <person name="Jiao Y."/>
            <person name="Zhou C.C."/>
            <person name="Tu T."/>
            <person name="Chai C.Y."/>
            <person name="Gao J.L."/>
            <person name="Fan L.J."/>
            <person name="van de Weg E."/>
            <person name="Wang J.Y."/>
            <person name="Gao Z.S."/>
        </authorList>
    </citation>
    <scope>NUCLEOTIDE SEQUENCE [LARGE SCALE GENOMIC DNA]</scope>
    <source>
        <tissue evidence="8">Leaves</tissue>
    </source>
</reference>
<evidence type="ECO:0000256" key="3">
    <source>
        <dbReference type="ARBA" id="ARBA00077519"/>
    </source>
</evidence>
<keyword evidence="9" id="KW-1185">Reference proteome</keyword>
<proteinExistence type="inferred from homology"/>
<dbReference type="EMBL" id="RXIC02000019">
    <property type="protein sequence ID" value="KAB1225588.1"/>
    <property type="molecule type" value="Genomic_DNA"/>
</dbReference>
<comment type="similarity">
    <text evidence="1">Belongs to the RMI1 family.</text>
</comment>
<dbReference type="SMART" id="SM01161">
    <property type="entry name" value="DUF1767"/>
    <property type="match status" value="1"/>
</dbReference>
<dbReference type="Pfam" id="PF08585">
    <property type="entry name" value="RMI1_N_C"/>
    <property type="match status" value="1"/>
</dbReference>
<dbReference type="InterPro" id="IPR042470">
    <property type="entry name" value="RMI1_N_C_sf"/>
</dbReference>